<accession>W1V6G9</accession>
<reference evidence="5 6" key="1">
    <citation type="submission" date="2013-12" db="EMBL/GenBank/DDBJ databases">
        <title>A Varibaculum cambriense genome reconstructed from a premature infant gut community with otherwise low bacterial novelty that shifts toward anaerobic metabolism during the third week of life.</title>
        <authorList>
            <person name="Brown C.T."/>
            <person name="Sharon I."/>
            <person name="Thomas B.C."/>
            <person name="Castelle C.J."/>
            <person name="Morowitz M.J."/>
            <person name="Banfield J.F."/>
        </authorList>
    </citation>
    <scope>NUCLEOTIDE SEQUENCE [LARGE SCALE GENOMIC DNA]</scope>
    <source>
        <strain evidence="6">DORA_12</strain>
    </source>
</reference>
<dbReference type="Gene3D" id="1.10.260.40">
    <property type="entry name" value="lambda repressor-like DNA-binding domains"/>
    <property type="match status" value="1"/>
</dbReference>
<dbReference type="Gene3D" id="3.40.50.2300">
    <property type="match status" value="2"/>
</dbReference>
<evidence type="ECO:0000313" key="5">
    <source>
        <dbReference type="EMBL" id="ETJ01246.1"/>
    </source>
</evidence>
<dbReference type="CDD" id="cd01392">
    <property type="entry name" value="HTH_LacI"/>
    <property type="match status" value="1"/>
</dbReference>
<dbReference type="PRINTS" id="PR00036">
    <property type="entry name" value="HTHLACI"/>
</dbReference>
<evidence type="ECO:0000256" key="3">
    <source>
        <dbReference type="ARBA" id="ARBA00023163"/>
    </source>
</evidence>
<comment type="caution">
    <text evidence="5">The sequence shown here is derived from an EMBL/GenBank/DDBJ whole genome shotgun (WGS) entry which is preliminary data.</text>
</comment>
<keyword evidence="2" id="KW-0238">DNA-binding</keyword>
<dbReference type="InterPro" id="IPR010982">
    <property type="entry name" value="Lambda_DNA-bd_dom_sf"/>
</dbReference>
<dbReference type="GO" id="GO:0003700">
    <property type="term" value="F:DNA-binding transcription factor activity"/>
    <property type="evidence" value="ECO:0007669"/>
    <property type="project" value="TreeGrafter"/>
</dbReference>
<gene>
    <name evidence="5" type="ORF">Q605_AUC01107G0002</name>
</gene>
<dbReference type="GO" id="GO:0000976">
    <property type="term" value="F:transcription cis-regulatory region binding"/>
    <property type="evidence" value="ECO:0007669"/>
    <property type="project" value="TreeGrafter"/>
</dbReference>
<evidence type="ECO:0000256" key="1">
    <source>
        <dbReference type="ARBA" id="ARBA00023015"/>
    </source>
</evidence>
<dbReference type="InterPro" id="IPR000843">
    <property type="entry name" value="HTH_LacI"/>
</dbReference>
<dbReference type="InterPro" id="IPR001761">
    <property type="entry name" value="Peripla_BP/Lac1_sug-bd_dom"/>
</dbReference>
<feature type="domain" description="HTH lacI-type" evidence="4">
    <location>
        <begin position="4"/>
        <end position="58"/>
    </location>
</feature>
<dbReference type="CDD" id="cd06267">
    <property type="entry name" value="PBP1_LacI_sugar_binding-like"/>
    <property type="match status" value="1"/>
</dbReference>
<dbReference type="Proteomes" id="UP000018852">
    <property type="component" value="Unassembled WGS sequence"/>
</dbReference>
<dbReference type="SUPFAM" id="SSF47413">
    <property type="entry name" value="lambda repressor-like DNA-binding domains"/>
    <property type="match status" value="1"/>
</dbReference>
<dbReference type="Pfam" id="PF00532">
    <property type="entry name" value="Peripla_BP_1"/>
    <property type="match status" value="1"/>
</dbReference>
<dbReference type="SMART" id="SM00354">
    <property type="entry name" value="HTH_LACI"/>
    <property type="match status" value="1"/>
</dbReference>
<evidence type="ECO:0000313" key="6">
    <source>
        <dbReference type="Proteomes" id="UP000018852"/>
    </source>
</evidence>
<protein>
    <submittedName>
        <fullName evidence="5">Transcriptional regulator, LacI family</fullName>
    </submittedName>
</protein>
<keyword evidence="3" id="KW-0804">Transcription</keyword>
<dbReference type="Pfam" id="PF00356">
    <property type="entry name" value="LacI"/>
    <property type="match status" value="1"/>
</dbReference>
<dbReference type="PANTHER" id="PTHR30146:SF109">
    <property type="entry name" value="HTH-TYPE TRANSCRIPTIONAL REGULATOR GALS"/>
    <property type="match status" value="1"/>
</dbReference>
<dbReference type="PROSITE" id="PS00356">
    <property type="entry name" value="HTH_LACI_1"/>
    <property type="match status" value="1"/>
</dbReference>
<dbReference type="PANTHER" id="PTHR30146">
    <property type="entry name" value="LACI-RELATED TRANSCRIPTIONAL REPRESSOR"/>
    <property type="match status" value="1"/>
</dbReference>
<dbReference type="AlphaFoldDB" id="W1V6G9"/>
<organism evidence="5 6">
    <name type="scientific">Actinomyces urogenitalis DORA_12</name>
    <dbReference type="NCBI Taxonomy" id="1403939"/>
    <lineage>
        <taxon>Bacteria</taxon>
        <taxon>Bacillati</taxon>
        <taxon>Actinomycetota</taxon>
        <taxon>Actinomycetes</taxon>
        <taxon>Actinomycetales</taxon>
        <taxon>Actinomycetaceae</taxon>
        <taxon>Actinomyces</taxon>
    </lineage>
</organism>
<evidence type="ECO:0000256" key="2">
    <source>
        <dbReference type="ARBA" id="ARBA00023125"/>
    </source>
</evidence>
<dbReference type="SUPFAM" id="SSF53822">
    <property type="entry name" value="Periplasmic binding protein-like I"/>
    <property type="match status" value="1"/>
</dbReference>
<sequence length="335" mass="36417">MSKVTVRDVAKAAGVSVATVSRVMNGATGVSPDLRERVLKAIKETHYVPNVAGRVLRQQRSSLIAVVTPEPENPYFMRLTAEVESVARRNGYGVLVAHSDHQVSREVDALRQLAARQVAGAIVICADERHSNLSPLTDLEIPTVLIDRSPRSSVLDFVSTDNHLAGRLAAQHLSDQGYRQPVCISGPAHLSPTEDRTHGFLDAWPAGSGSDRPFVIRGDLRLNSGYEIAREVLKTRDVDSFYITNSPMTAGAFRAIKELKRFGLGLLGTDDDLWTTMVSPTVSVIEQPLLETGRRAAEILADRITNPDSPVARTLLAPRLIARESTSGPQRSACS</sequence>
<dbReference type="InterPro" id="IPR028082">
    <property type="entry name" value="Peripla_BP_I"/>
</dbReference>
<dbReference type="EMBL" id="AZLV01001107">
    <property type="protein sequence ID" value="ETJ01246.1"/>
    <property type="molecule type" value="Genomic_DNA"/>
</dbReference>
<proteinExistence type="predicted"/>
<keyword evidence="1" id="KW-0805">Transcription regulation</keyword>
<dbReference type="PROSITE" id="PS50932">
    <property type="entry name" value="HTH_LACI_2"/>
    <property type="match status" value="1"/>
</dbReference>
<evidence type="ECO:0000259" key="4">
    <source>
        <dbReference type="PROSITE" id="PS50932"/>
    </source>
</evidence>
<name>W1V6G9_9ACTO</name>